<dbReference type="WBParaSite" id="nRc.2.0.1.t01710-RA">
    <property type="protein sequence ID" value="nRc.2.0.1.t01710-RA"/>
    <property type="gene ID" value="nRc.2.0.1.g01710"/>
</dbReference>
<evidence type="ECO:0000313" key="1">
    <source>
        <dbReference type="Proteomes" id="UP000887565"/>
    </source>
</evidence>
<proteinExistence type="predicted"/>
<organism evidence="1 2">
    <name type="scientific">Romanomermis culicivorax</name>
    <name type="common">Nematode worm</name>
    <dbReference type="NCBI Taxonomy" id="13658"/>
    <lineage>
        <taxon>Eukaryota</taxon>
        <taxon>Metazoa</taxon>
        <taxon>Ecdysozoa</taxon>
        <taxon>Nematoda</taxon>
        <taxon>Enoplea</taxon>
        <taxon>Dorylaimia</taxon>
        <taxon>Mermithida</taxon>
        <taxon>Mermithoidea</taxon>
        <taxon>Mermithidae</taxon>
        <taxon>Romanomermis</taxon>
    </lineage>
</organism>
<sequence length="159" mass="18438">MANAGKDSKSSNKCQAVYLRATFILFFQTKVQRLFEGGVYLRAAFIQINTTNPYRKRTKKHSNDPLASNVAYRKTLADNYHFLKILKLNIIFKTIQILKNKFGHKEVDQAHKHQKSSAYKLLAAQQLSKQICDNLDWFTSYVLQTFFVSPLQAFKKSRL</sequence>
<dbReference type="AlphaFoldDB" id="A0A915HJE4"/>
<reference evidence="2" key="1">
    <citation type="submission" date="2022-11" db="UniProtKB">
        <authorList>
            <consortium name="WormBaseParasite"/>
        </authorList>
    </citation>
    <scope>IDENTIFICATION</scope>
</reference>
<dbReference type="Proteomes" id="UP000887565">
    <property type="component" value="Unplaced"/>
</dbReference>
<accession>A0A915HJE4</accession>
<evidence type="ECO:0000313" key="2">
    <source>
        <dbReference type="WBParaSite" id="nRc.2.0.1.t01710-RA"/>
    </source>
</evidence>
<name>A0A915HJE4_ROMCU</name>
<keyword evidence="1" id="KW-1185">Reference proteome</keyword>
<protein>
    <submittedName>
        <fullName evidence="2">Uncharacterized protein</fullName>
    </submittedName>
</protein>